<evidence type="ECO:0000313" key="9">
    <source>
        <dbReference type="EMBL" id="AFB34108.1"/>
    </source>
</evidence>
<feature type="compositionally biased region" description="Basic and acidic residues" evidence="1">
    <location>
        <begin position="1"/>
        <end position="17"/>
    </location>
</feature>
<protein>
    <submittedName>
        <fullName evidence="9">Uncharacterized protein</fullName>
    </submittedName>
</protein>
<evidence type="ECO:0000313" key="10">
    <source>
        <dbReference type="EMBL" id="AFB34109.1"/>
    </source>
</evidence>
<dbReference type="EMBL" id="JQ442658">
    <property type="protein sequence ID" value="AFB34106.1"/>
    <property type="molecule type" value="Genomic_DNA"/>
</dbReference>
<feature type="non-terminal residue" evidence="9">
    <location>
        <position position="1"/>
    </location>
</feature>
<evidence type="ECO:0000313" key="7">
    <source>
        <dbReference type="EMBL" id="AFB34106.1"/>
    </source>
</evidence>
<evidence type="ECO:0000313" key="4">
    <source>
        <dbReference type="EMBL" id="AFB34103.1"/>
    </source>
</evidence>
<reference evidence="9" key="1">
    <citation type="journal article" date="2012" name="Evol. Appl.">
        <title>Contrasting patterns of nucleotide diversity for four conifers of Alpine European forests.</title>
        <authorList>
            <person name="Mosca E."/>
            <person name="Eckert A.J."/>
            <person name="Liechty J.D."/>
            <person name="Wegrzyn J.L."/>
            <person name="La Porta N."/>
            <person name="Vendramin G.G."/>
            <person name="Neale D.B."/>
        </authorList>
    </citation>
    <scope>NUCLEOTIDE SEQUENCE</scope>
    <source>
        <strain evidence="2">AcesapD01</strain>
        <strain evidence="3">AcesapD03</strain>
        <strain evidence="4">AcesapD04</strain>
        <strain evidence="5">AcesapD05</strain>
        <strain evidence="6">AcesapD06</strain>
        <strain evidence="7">AcesapD08</strain>
        <strain evidence="10">AcesapD10</strain>
        <strain evidence="8">AcesapD11</strain>
        <strain evidence="9">AcesapD12</strain>
        <tissue evidence="9">Megagametophyte</tissue>
    </source>
</reference>
<evidence type="ECO:0000313" key="8">
    <source>
        <dbReference type="EMBL" id="AFB34107.1"/>
    </source>
</evidence>
<evidence type="ECO:0000313" key="3">
    <source>
        <dbReference type="EMBL" id="AFB34102.1"/>
    </source>
</evidence>
<name>K7P2E4_PINCE</name>
<dbReference type="AlphaFoldDB" id="K7P2E4"/>
<organism evidence="9">
    <name type="scientific">Pinus cembra</name>
    <name type="common">Swiss stone pine</name>
    <dbReference type="NCBI Taxonomy" id="58041"/>
    <lineage>
        <taxon>Eukaryota</taxon>
        <taxon>Viridiplantae</taxon>
        <taxon>Streptophyta</taxon>
        <taxon>Embryophyta</taxon>
        <taxon>Tracheophyta</taxon>
        <taxon>Spermatophyta</taxon>
        <taxon>Pinopsida</taxon>
        <taxon>Pinidae</taxon>
        <taxon>Conifers I</taxon>
        <taxon>Pinales</taxon>
        <taxon>Pinaceae</taxon>
        <taxon>Pinus</taxon>
        <taxon>Pinus subgen. Strobus</taxon>
    </lineage>
</organism>
<feature type="non-terminal residue" evidence="9">
    <location>
        <position position="112"/>
    </location>
</feature>
<dbReference type="EMBL" id="JQ442656">
    <property type="protein sequence ID" value="AFB34104.1"/>
    <property type="molecule type" value="Genomic_DNA"/>
</dbReference>
<dbReference type="EMBL" id="JQ442660">
    <property type="protein sequence ID" value="AFB34108.1"/>
    <property type="molecule type" value="Genomic_DNA"/>
</dbReference>
<evidence type="ECO:0000313" key="2">
    <source>
        <dbReference type="EMBL" id="AFB34101.1"/>
    </source>
</evidence>
<evidence type="ECO:0000256" key="1">
    <source>
        <dbReference type="SAM" id="MobiDB-lite"/>
    </source>
</evidence>
<feature type="region of interest" description="Disordered" evidence="1">
    <location>
        <begin position="88"/>
        <end position="112"/>
    </location>
</feature>
<dbReference type="EMBL" id="JQ442657">
    <property type="protein sequence ID" value="AFB34105.1"/>
    <property type="molecule type" value="Genomic_DNA"/>
</dbReference>
<proteinExistence type="predicted"/>
<sequence length="112" mass="11902">SHSNDVDSHSDLKERSAETGTVDSKSTKSRVQNSGSKSGIKMPDSKAKQTYTLGSHSEVFDQSIQKLNEKCSSKIDQICIGKARHGNEGVAEAGSNRGSPGSKNGHKDEARG</sequence>
<gene>
    <name evidence="9" type="ORF">CL2472Contig1_01</name>
</gene>
<feature type="region of interest" description="Disordered" evidence="1">
    <location>
        <begin position="1"/>
        <end position="50"/>
    </location>
</feature>
<dbReference type="EMBL" id="JQ442661">
    <property type="protein sequence ID" value="AFB34109.1"/>
    <property type="molecule type" value="Genomic_DNA"/>
</dbReference>
<dbReference type="EMBL" id="JQ442659">
    <property type="protein sequence ID" value="AFB34107.1"/>
    <property type="molecule type" value="Genomic_DNA"/>
</dbReference>
<accession>K7P2E4</accession>
<evidence type="ECO:0000313" key="6">
    <source>
        <dbReference type="EMBL" id="AFB34105.1"/>
    </source>
</evidence>
<feature type="compositionally biased region" description="Polar residues" evidence="1">
    <location>
        <begin position="18"/>
        <end position="37"/>
    </location>
</feature>
<dbReference type="EMBL" id="JQ442654">
    <property type="protein sequence ID" value="AFB34102.1"/>
    <property type="molecule type" value="Genomic_DNA"/>
</dbReference>
<dbReference type="EMBL" id="JQ442653">
    <property type="protein sequence ID" value="AFB34101.1"/>
    <property type="molecule type" value="Genomic_DNA"/>
</dbReference>
<dbReference type="EMBL" id="JQ442655">
    <property type="protein sequence ID" value="AFB34103.1"/>
    <property type="molecule type" value="Genomic_DNA"/>
</dbReference>
<evidence type="ECO:0000313" key="5">
    <source>
        <dbReference type="EMBL" id="AFB34104.1"/>
    </source>
</evidence>